<dbReference type="Pfam" id="PF00672">
    <property type="entry name" value="HAMP"/>
    <property type="match status" value="1"/>
</dbReference>
<dbReference type="InterPro" id="IPR029095">
    <property type="entry name" value="NarX-like_N"/>
</dbReference>
<dbReference type="PANTHER" id="PTHR32089:SF119">
    <property type="entry name" value="METHYL-ACCEPTING CHEMOTAXIS PROTEIN CTPL"/>
    <property type="match status" value="1"/>
</dbReference>
<dbReference type="PROSITE" id="PS50192">
    <property type="entry name" value="T_SNARE"/>
    <property type="match status" value="1"/>
</dbReference>
<dbReference type="FunFam" id="1.10.287.950:FF:000001">
    <property type="entry name" value="Methyl-accepting chemotaxis sensory transducer"/>
    <property type="match status" value="1"/>
</dbReference>
<dbReference type="AlphaFoldDB" id="A0AAW7X6Z3"/>
<evidence type="ECO:0000256" key="2">
    <source>
        <dbReference type="ARBA" id="ARBA00022519"/>
    </source>
</evidence>
<evidence type="ECO:0000256" key="6">
    <source>
        <dbReference type="ARBA" id="ARBA00023224"/>
    </source>
</evidence>
<evidence type="ECO:0000256" key="3">
    <source>
        <dbReference type="ARBA" id="ARBA00022692"/>
    </source>
</evidence>
<dbReference type="SMART" id="SM00304">
    <property type="entry name" value="HAMP"/>
    <property type="match status" value="1"/>
</dbReference>
<keyword evidence="4 9" id="KW-1133">Transmembrane helix</keyword>
<dbReference type="GO" id="GO:0005886">
    <property type="term" value="C:plasma membrane"/>
    <property type="evidence" value="ECO:0007669"/>
    <property type="project" value="UniProtKB-SubCell"/>
</dbReference>
<protein>
    <submittedName>
        <fullName evidence="13">Methyl-accepting chemotaxis protein</fullName>
    </submittedName>
</protein>
<evidence type="ECO:0000256" key="9">
    <source>
        <dbReference type="SAM" id="Phobius"/>
    </source>
</evidence>
<comment type="subcellular location">
    <subcellularLocation>
        <location evidence="1">Cell inner membrane</location>
        <topology evidence="1">Multi-pass membrane protein</topology>
    </subcellularLocation>
</comment>
<dbReference type="PROSITE" id="PS50885">
    <property type="entry name" value="HAMP"/>
    <property type="match status" value="1"/>
</dbReference>
<reference evidence="13" key="1">
    <citation type="submission" date="2023-07" db="EMBL/GenBank/DDBJ databases">
        <title>Genome content predicts the carbon catabolic preferences of heterotrophic bacteria.</title>
        <authorList>
            <person name="Gralka M."/>
        </authorList>
    </citation>
    <scope>NUCLEOTIDE SEQUENCE</scope>
    <source>
        <strain evidence="13">I3M17_2</strain>
    </source>
</reference>
<name>A0AAW7X6Z3_9GAMM</name>
<dbReference type="PROSITE" id="PS50111">
    <property type="entry name" value="CHEMOTAXIS_TRANSDUC_2"/>
    <property type="match status" value="1"/>
</dbReference>
<feature type="domain" description="Methyl-accepting transducer" evidence="10">
    <location>
        <begin position="259"/>
        <end position="495"/>
    </location>
</feature>
<feature type="domain" description="T-SNARE coiled-coil homology" evidence="11">
    <location>
        <begin position="446"/>
        <end position="508"/>
    </location>
</feature>
<keyword evidence="3 9" id="KW-0812">Transmembrane</keyword>
<feature type="transmembrane region" description="Helical" evidence="9">
    <location>
        <begin position="182"/>
        <end position="203"/>
    </location>
</feature>
<organism evidence="13 14">
    <name type="scientific">Saccharophagus degradans</name>
    <dbReference type="NCBI Taxonomy" id="86304"/>
    <lineage>
        <taxon>Bacteria</taxon>
        <taxon>Pseudomonadati</taxon>
        <taxon>Pseudomonadota</taxon>
        <taxon>Gammaproteobacteria</taxon>
        <taxon>Cellvibrionales</taxon>
        <taxon>Cellvibrionaceae</taxon>
        <taxon>Saccharophagus</taxon>
    </lineage>
</organism>
<dbReference type="CDD" id="cd06225">
    <property type="entry name" value="HAMP"/>
    <property type="match status" value="1"/>
</dbReference>
<dbReference type="Gene3D" id="1.10.287.950">
    <property type="entry name" value="Methyl-accepting chemotaxis protein"/>
    <property type="match status" value="1"/>
</dbReference>
<evidence type="ECO:0000256" key="8">
    <source>
        <dbReference type="PROSITE-ProRule" id="PRU00284"/>
    </source>
</evidence>
<evidence type="ECO:0000256" key="4">
    <source>
        <dbReference type="ARBA" id="ARBA00022989"/>
    </source>
</evidence>
<evidence type="ECO:0000313" key="14">
    <source>
        <dbReference type="Proteomes" id="UP001169760"/>
    </source>
</evidence>
<dbReference type="InterPro" id="IPR003660">
    <property type="entry name" value="HAMP_dom"/>
</dbReference>
<evidence type="ECO:0000259" key="11">
    <source>
        <dbReference type="PROSITE" id="PS50192"/>
    </source>
</evidence>
<dbReference type="SUPFAM" id="SSF58104">
    <property type="entry name" value="Methyl-accepting chemotaxis protein (MCP) signaling domain"/>
    <property type="match status" value="1"/>
</dbReference>
<dbReference type="Pfam" id="PF00015">
    <property type="entry name" value="MCPsignal"/>
    <property type="match status" value="1"/>
</dbReference>
<evidence type="ECO:0000259" key="10">
    <source>
        <dbReference type="PROSITE" id="PS50111"/>
    </source>
</evidence>
<keyword evidence="6 8" id="KW-0807">Transducer</keyword>
<gene>
    <name evidence="13" type="ORF">Q4521_07160</name>
</gene>
<feature type="domain" description="HAMP" evidence="12">
    <location>
        <begin position="201"/>
        <end position="254"/>
    </location>
</feature>
<keyword evidence="5 9" id="KW-0472">Membrane</keyword>
<evidence type="ECO:0000256" key="5">
    <source>
        <dbReference type="ARBA" id="ARBA00023136"/>
    </source>
</evidence>
<dbReference type="RefSeq" id="WP_303492132.1">
    <property type="nucleotide sequence ID" value="NZ_JAUOPB010000004.1"/>
</dbReference>
<comment type="caution">
    <text evidence="13">The sequence shown here is derived from an EMBL/GenBank/DDBJ whole genome shotgun (WGS) entry which is preliminary data.</text>
</comment>
<dbReference type="PANTHER" id="PTHR32089">
    <property type="entry name" value="METHYL-ACCEPTING CHEMOTAXIS PROTEIN MCPB"/>
    <property type="match status" value="1"/>
</dbReference>
<feature type="transmembrane region" description="Helical" evidence="9">
    <location>
        <begin position="21"/>
        <end position="45"/>
    </location>
</feature>
<keyword evidence="2" id="KW-0997">Cell inner membrane</keyword>
<dbReference type="EMBL" id="JAUOPB010000004">
    <property type="protein sequence ID" value="MDO6422247.1"/>
    <property type="molecule type" value="Genomic_DNA"/>
</dbReference>
<evidence type="ECO:0000256" key="7">
    <source>
        <dbReference type="ARBA" id="ARBA00029447"/>
    </source>
</evidence>
<keyword evidence="2" id="KW-1003">Cell membrane</keyword>
<dbReference type="GO" id="GO:0007165">
    <property type="term" value="P:signal transduction"/>
    <property type="evidence" value="ECO:0007669"/>
    <property type="project" value="UniProtKB-KW"/>
</dbReference>
<dbReference type="Pfam" id="PF13675">
    <property type="entry name" value="PilJ"/>
    <property type="match status" value="1"/>
</dbReference>
<dbReference type="Proteomes" id="UP001169760">
    <property type="component" value="Unassembled WGS sequence"/>
</dbReference>
<comment type="similarity">
    <text evidence="7">Belongs to the methyl-accepting chemotaxis (MCP) protein family.</text>
</comment>
<dbReference type="GO" id="GO:0006935">
    <property type="term" value="P:chemotaxis"/>
    <property type="evidence" value="ECO:0007669"/>
    <property type="project" value="UniProtKB-ARBA"/>
</dbReference>
<evidence type="ECO:0000256" key="1">
    <source>
        <dbReference type="ARBA" id="ARBA00004429"/>
    </source>
</evidence>
<proteinExistence type="inferred from homology"/>
<accession>A0AAW7X6Z3</accession>
<evidence type="ECO:0000259" key="12">
    <source>
        <dbReference type="PROSITE" id="PS50885"/>
    </source>
</evidence>
<sequence>MRYQLANLFNSFLRGCGIRSIDGQFALSFALIISMTLASLISLYLSMSSSANTVDVAGRQRMLSQRLAKEALLVGAGIESRSAMQSTIDLFERSHRKLISGDQSDDIHPPATQEIKQALVTVEKQWAEYKRLVNNYVSAKDPSVLPQLQRKSTEVLTTMNGAVGLMAQADAESIYGQQLLTLFFAVIVLVVALVSRFLGMYWLMNQLRLLQTKLEKMAAGDFSTLINEQVSDNEVGRMFNAYNTMARRMGDTVRKLAGLSEGIAGRCTSLMGATENSEIEVSKQTREIEQVATAMNEMSTTISAVAGHAASAADSATHATNEASAGRSVVEKSVKNISDMSAYLDGAVTVMDQLDNDSQEIGKVLTVITGIAEQTNLLALNAAIEAARAGEQGRGFAVVADEVRTLAKRTQESTEEIQKIIERLQAQTNKAVQVMESSTGAARDSESQIQETSASLHRIASAIEKIVEMSTLIATASQQQSHVSHDVDRNVTNIANSATGTREEVKKVKDAVHLFNQDVVDLNEMLSHFKV</sequence>
<dbReference type="CDD" id="cd11386">
    <property type="entry name" value="MCP_signal"/>
    <property type="match status" value="1"/>
</dbReference>
<dbReference type="InterPro" id="IPR000727">
    <property type="entry name" value="T_SNARE_dom"/>
</dbReference>
<dbReference type="SMART" id="SM00283">
    <property type="entry name" value="MA"/>
    <property type="match status" value="1"/>
</dbReference>
<dbReference type="InterPro" id="IPR004089">
    <property type="entry name" value="MCPsignal_dom"/>
</dbReference>
<evidence type="ECO:0000313" key="13">
    <source>
        <dbReference type="EMBL" id="MDO6422247.1"/>
    </source>
</evidence>